<evidence type="ECO:0000313" key="2">
    <source>
        <dbReference type="EMBL" id="CDW52401.1"/>
    </source>
</evidence>
<dbReference type="PANTHER" id="PTHR21255:SF4">
    <property type="entry name" value="DYNEIN LIGHT CHAIN TCTEX-TYPE"/>
    <property type="match status" value="1"/>
</dbReference>
<evidence type="ECO:0000313" key="3">
    <source>
        <dbReference type="Proteomes" id="UP000030665"/>
    </source>
</evidence>
<sequence length="130" mass="14417">MTTDSKIGLTQEELTAVAKEQTELVLGTQPYSHENAVLWNRVIVSNIIAQLMKLNKPYKFMGLFMCSHEMAIALTLHLEILVTCVLMQKGGTGLHVASGSFWDTASDVSVSVRWENKFLNCVVEVFAVAQ</sequence>
<dbReference type="Pfam" id="PF03645">
    <property type="entry name" value="Tctex-1"/>
    <property type="match status" value="1"/>
</dbReference>
<protein>
    <submittedName>
        <fullName evidence="2">Tctex-1 domain containing protein</fullName>
    </submittedName>
</protein>
<dbReference type="GO" id="GO:0007018">
    <property type="term" value="P:microtubule-based movement"/>
    <property type="evidence" value="ECO:0007669"/>
    <property type="project" value="TreeGrafter"/>
</dbReference>
<dbReference type="InterPro" id="IPR005334">
    <property type="entry name" value="Tctex-1-like"/>
</dbReference>
<dbReference type="OrthoDB" id="10059120at2759"/>
<name>A0A077YX91_TRITR</name>
<evidence type="ECO:0000256" key="1">
    <source>
        <dbReference type="ARBA" id="ARBA00005361"/>
    </source>
</evidence>
<reference evidence="2" key="1">
    <citation type="submission" date="2014-01" db="EMBL/GenBank/DDBJ databases">
        <authorList>
            <person name="Aslett M."/>
        </authorList>
    </citation>
    <scope>NUCLEOTIDE SEQUENCE</scope>
</reference>
<proteinExistence type="inferred from homology"/>
<dbReference type="Gene3D" id="3.30.1140.40">
    <property type="entry name" value="Tctex-1"/>
    <property type="match status" value="1"/>
</dbReference>
<gene>
    <name evidence="2" type="ORF">TTRE_0000066001</name>
</gene>
<accession>A0A077YX91</accession>
<dbReference type="AlphaFoldDB" id="A0A077YX91"/>
<dbReference type="GO" id="GO:0045505">
    <property type="term" value="F:dynein intermediate chain binding"/>
    <property type="evidence" value="ECO:0007669"/>
    <property type="project" value="TreeGrafter"/>
</dbReference>
<organism evidence="2 3">
    <name type="scientific">Trichuris trichiura</name>
    <name type="common">Whipworm</name>
    <name type="synonym">Trichocephalus trichiurus</name>
    <dbReference type="NCBI Taxonomy" id="36087"/>
    <lineage>
        <taxon>Eukaryota</taxon>
        <taxon>Metazoa</taxon>
        <taxon>Ecdysozoa</taxon>
        <taxon>Nematoda</taxon>
        <taxon>Enoplea</taxon>
        <taxon>Dorylaimia</taxon>
        <taxon>Trichinellida</taxon>
        <taxon>Trichuridae</taxon>
        <taxon>Trichuris</taxon>
    </lineage>
</organism>
<dbReference type="EMBL" id="HG805821">
    <property type="protein sequence ID" value="CDW52401.1"/>
    <property type="molecule type" value="Genomic_DNA"/>
</dbReference>
<dbReference type="GO" id="GO:0005868">
    <property type="term" value="C:cytoplasmic dynein complex"/>
    <property type="evidence" value="ECO:0007669"/>
    <property type="project" value="TreeGrafter"/>
</dbReference>
<dbReference type="GO" id="GO:0005737">
    <property type="term" value="C:cytoplasm"/>
    <property type="evidence" value="ECO:0007669"/>
    <property type="project" value="TreeGrafter"/>
</dbReference>
<dbReference type="Proteomes" id="UP000030665">
    <property type="component" value="Unassembled WGS sequence"/>
</dbReference>
<dbReference type="PANTHER" id="PTHR21255">
    <property type="entry name" value="T-COMPLEX-ASSOCIATED-TESTIS-EXPRESSED 1/ DYNEIN LIGHT CHAIN"/>
    <property type="match status" value="1"/>
</dbReference>
<dbReference type="InterPro" id="IPR038586">
    <property type="entry name" value="Tctex-1-like_sf"/>
</dbReference>
<reference evidence="2" key="2">
    <citation type="submission" date="2014-03" db="EMBL/GenBank/DDBJ databases">
        <title>The whipworm genome and dual-species transcriptomics of an intimate host-pathogen interaction.</title>
        <authorList>
            <person name="Foth B.J."/>
            <person name="Tsai I.J."/>
            <person name="Reid A.J."/>
            <person name="Bancroft A.J."/>
            <person name="Nichol S."/>
            <person name="Tracey A."/>
            <person name="Holroyd N."/>
            <person name="Cotton J.A."/>
            <person name="Stanley E.J."/>
            <person name="Zarowiecki M."/>
            <person name="Liu J.Z."/>
            <person name="Huckvale T."/>
            <person name="Cooper P.J."/>
            <person name="Grencis R.K."/>
            <person name="Berriman M."/>
        </authorList>
    </citation>
    <scope>NUCLEOTIDE SEQUENCE [LARGE SCALE GENOMIC DNA]</scope>
</reference>
<keyword evidence="3" id="KW-1185">Reference proteome</keyword>
<dbReference type="STRING" id="36087.A0A077YX91"/>
<dbReference type="CDD" id="cd21455">
    <property type="entry name" value="DLC-like_DYNLT1_DYNLT3"/>
    <property type="match status" value="1"/>
</dbReference>
<comment type="similarity">
    <text evidence="1">Belongs to the dynein light chain Tctex-type family.</text>
</comment>